<protein>
    <recommendedName>
        <fullName evidence="5">Lipoprotein MlpA</fullName>
    </recommendedName>
</protein>
<evidence type="ECO:0000313" key="4">
    <source>
        <dbReference type="Proteomes" id="UP000321224"/>
    </source>
</evidence>
<evidence type="ECO:0008006" key="5">
    <source>
        <dbReference type="Google" id="ProtNLM"/>
    </source>
</evidence>
<proteinExistence type="predicted"/>
<reference evidence="1 4" key="2">
    <citation type="submission" date="2019-07" db="EMBL/GenBank/DDBJ databases">
        <title>Whole genome shotgun sequence of Myxococcus virescens NBRC 100334.</title>
        <authorList>
            <person name="Hosoyama A."/>
            <person name="Uohara A."/>
            <person name="Ohji S."/>
            <person name="Ichikawa N."/>
        </authorList>
    </citation>
    <scope>NUCLEOTIDE SEQUENCE [LARGE SCALE GENOMIC DNA]</scope>
    <source>
        <strain evidence="1 4">NBRC 100334</strain>
    </source>
</reference>
<sequence>MTKNIVKTALVLLGTGSLLSGCSVEQPDPGCFVQESPHWAVKYDRVEAGRDASGNACDTVAPTAEMLGVYRYIDLDNGTAKLALRPQTLASAGAKDDTTDQSAQTALGDLANDRDAEDFCNAPSFPAARVNVASPANEIVYQYANVRVYSAPAAPGTQMTGELTYTNNGCTSKYVMNAIWPAVGCDPESDSPAENCGPGSGLSPDFAATCITTANCASVYSVSAENCCVPTNQVPSFK</sequence>
<reference evidence="2 3" key="1">
    <citation type="submission" date="2016-10" db="EMBL/GenBank/DDBJ databases">
        <authorList>
            <person name="Varghese N."/>
            <person name="Submissions S."/>
        </authorList>
    </citation>
    <scope>NUCLEOTIDE SEQUENCE [LARGE SCALE GENOMIC DNA]</scope>
    <source>
        <strain evidence="2 3">DSM 2260</strain>
    </source>
</reference>
<dbReference type="PROSITE" id="PS51257">
    <property type="entry name" value="PROKAR_LIPOPROTEIN"/>
    <property type="match status" value="1"/>
</dbReference>
<gene>
    <name evidence="1" type="ORF">MVI01_14020</name>
    <name evidence="2" type="ORF">SAMN04488504_101220</name>
</gene>
<evidence type="ECO:0000313" key="1">
    <source>
        <dbReference type="EMBL" id="GEL69618.1"/>
    </source>
</evidence>
<name>A0A511H7V2_9BACT</name>
<dbReference type="Proteomes" id="UP000198717">
    <property type="component" value="Unassembled WGS sequence"/>
</dbReference>
<evidence type="ECO:0000313" key="2">
    <source>
        <dbReference type="EMBL" id="SDD27461.1"/>
    </source>
</evidence>
<evidence type="ECO:0000313" key="3">
    <source>
        <dbReference type="Proteomes" id="UP000198717"/>
    </source>
</evidence>
<comment type="caution">
    <text evidence="1">The sequence shown here is derived from an EMBL/GenBank/DDBJ whole genome shotgun (WGS) entry which is preliminary data.</text>
</comment>
<dbReference type="RefSeq" id="WP_090484454.1">
    <property type="nucleotide sequence ID" value="NZ_BJVY01000005.1"/>
</dbReference>
<dbReference type="EMBL" id="FNAJ01000001">
    <property type="protein sequence ID" value="SDD27461.1"/>
    <property type="molecule type" value="Genomic_DNA"/>
</dbReference>
<dbReference type="EMBL" id="BJVY01000005">
    <property type="protein sequence ID" value="GEL69618.1"/>
    <property type="molecule type" value="Genomic_DNA"/>
</dbReference>
<keyword evidence="3" id="KW-1185">Reference proteome</keyword>
<organism evidence="1 4">
    <name type="scientific">Myxococcus virescens</name>
    <dbReference type="NCBI Taxonomy" id="83456"/>
    <lineage>
        <taxon>Bacteria</taxon>
        <taxon>Pseudomonadati</taxon>
        <taxon>Myxococcota</taxon>
        <taxon>Myxococcia</taxon>
        <taxon>Myxococcales</taxon>
        <taxon>Cystobacterineae</taxon>
        <taxon>Myxococcaceae</taxon>
        <taxon>Myxococcus</taxon>
    </lineage>
</organism>
<dbReference type="Proteomes" id="UP000321224">
    <property type="component" value="Unassembled WGS sequence"/>
</dbReference>
<dbReference type="AlphaFoldDB" id="A0A511H7V2"/>
<accession>A0A511H7V2</accession>